<dbReference type="PANTHER" id="PTHR12001">
    <property type="entry name" value="GERANYLGERANYL PYROPHOSPHATE SYNTHASE"/>
    <property type="match status" value="1"/>
</dbReference>
<dbReference type="GO" id="GO:0004659">
    <property type="term" value="F:prenyltransferase activity"/>
    <property type="evidence" value="ECO:0007669"/>
    <property type="project" value="InterPro"/>
</dbReference>
<keyword evidence="3" id="KW-0808">Transferase</keyword>
<dbReference type="InterPro" id="IPR000092">
    <property type="entry name" value="Polyprenyl_synt"/>
</dbReference>
<dbReference type="Pfam" id="PF00348">
    <property type="entry name" value="polyprenyl_synt"/>
    <property type="match status" value="1"/>
</dbReference>
<proteinExistence type="inferred from homology"/>
<dbReference type="PROSITE" id="PS00723">
    <property type="entry name" value="POLYPRENYL_SYNTHASE_1"/>
    <property type="match status" value="1"/>
</dbReference>
<name>A0A9W4E3V9_9ACTN</name>
<keyword evidence="5" id="KW-1185">Reference proteome</keyword>
<dbReference type="EMBL" id="CAJSLV010000114">
    <property type="protein sequence ID" value="CAG6398947.1"/>
    <property type="molecule type" value="Genomic_DNA"/>
</dbReference>
<gene>
    <name evidence="4" type="ORF">SCOCK_80102</name>
</gene>
<evidence type="ECO:0000256" key="2">
    <source>
        <dbReference type="ARBA" id="ARBA00022842"/>
    </source>
</evidence>
<evidence type="ECO:0000256" key="1">
    <source>
        <dbReference type="ARBA" id="ARBA00022723"/>
    </source>
</evidence>
<organism evidence="4 5">
    <name type="scientific">Actinacidiphila cocklensis</name>
    <dbReference type="NCBI Taxonomy" id="887465"/>
    <lineage>
        <taxon>Bacteria</taxon>
        <taxon>Bacillati</taxon>
        <taxon>Actinomycetota</taxon>
        <taxon>Actinomycetes</taxon>
        <taxon>Kitasatosporales</taxon>
        <taxon>Streptomycetaceae</taxon>
        <taxon>Actinacidiphila</taxon>
    </lineage>
</organism>
<dbReference type="GO" id="GO:0046872">
    <property type="term" value="F:metal ion binding"/>
    <property type="evidence" value="ECO:0007669"/>
    <property type="project" value="UniProtKB-KW"/>
</dbReference>
<evidence type="ECO:0000313" key="5">
    <source>
        <dbReference type="Proteomes" id="UP001152519"/>
    </source>
</evidence>
<sequence>MTNRMRLGQPTAPSAQELLERCRRMVQPALRDTVDRLPPGVRHMAAFAFGWSDADGVVRSEGMGKGLRPALTMLSAEAVGGSAEDAVAGAVAVELVHAFSLIHDDIMDGDERRRHQETLWKAFGVGPAMLAGDALLSLAFATVSGTAAAEAAEMLSTALIELVDGQADDIAFEDRPWTGADAVTVDDYTRMAANKTGSLLACSAGLGALFGGGSPTATAAFATAGSRLGGGFQAIDDLLGIWGDPAVTGKPVFNDLRRRKKTLPVVFALGVDDAAHAPALVRLLDAEPDASDADLTVRRAADLIEQVGGRSFTEDQAEGQLSQALEVVDDVAVNRRAAAELTALARFIADRSH</sequence>
<dbReference type="AlphaFoldDB" id="A0A9W4E3V9"/>
<reference evidence="4" key="1">
    <citation type="submission" date="2021-05" db="EMBL/GenBank/DDBJ databases">
        <authorList>
            <person name="Arsene-Ploetze F."/>
        </authorList>
    </citation>
    <scope>NUCLEOTIDE SEQUENCE</scope>
    <source>
        <strain evidence="4">DSM 42138</strain>
    </source>
</reference>
<comment type="caution">
    <text evidence="4">The sequence shown here is derived from an EMBL/GenBank/DDBJ whole genome shotgun (WGS) entry which is preliminary data.</text>
</comment>
<dbReference type="SUPFAM" id="SSF48576">
    <property type="entry name" value="Terpenoid synthases"/>
    <property type="match status" value="1"/>
</dbReference>
<dbReference type="InterPro" id="IPR008949">
    <property type="entry name" value="Isoprenoid_synthase_dom_sf"/>
</dbReference>
<evidence type="ECO:0000256" key="3">
    <source>
        <dbReference type="RuleBase" id="RU004466"/>
    </source>
</evidence>
<dbReference type="PANTHER" id="PTHR12001:SF71">
    <property type="entry name" value="(2E,6E)-FARNESYL DIPHOSPHATE SYNTHASE"/>
    <property type="match status" value="1"/>
</dbReference>
<keyword evidence="2" id="KW-0460">Magnesium</keyword>
<evidence type="ECO:0000313" key="4">
    <source>
        <dbReference type="EMBL" id="CAG6398947.1"/>
    </source>
</evidence>
<comment type="similarity">
    <text evidence="3">Belongs to the FPP/GGPP synthase family.</text>
</comment>
<dbReference type="CDD" id="cd00685">
    <property type="entry name" value="Trans_IPPS_HT"/>
    <property type="match status" value="1"/>
</dbReference>
<dbReference type="InterPro" id="IPR033749">
    <property type="entry name" value="Polyprenyl_synt_CS"/>
</dbReference>
<dbReference type="Proteomes" id="UP001152519">
    <property type="component" value="Unassembled WGS sequence"/>
</dbReference>
<dbReference type="GO" id="GO:0008299">
    <property type="term" value="P:isoprenoid biosynthetic process"/>
    <property type="evidence" value="ECO:0007669"/>
    <property type="project" value="InterPro"/>
</dbReference>
<dbReference type="Gene3D" id="1.10.600.10">
    <property type="entry name" value="Farnesyl Diphosphate Synthase"/>
    <property type="match status" value="1"/>
</dbReference>
<keyword evidence="1" id="KW-0479">Metal-binding</keyword>
<dbReference type="RefSeq" id="WP_251500985.1">
    <property type="nucleotide sequence ID" value="NZ_CAJSLV010000114.1"/>
</dbReference>
<dbReference type="SFLD" id="SFLDS00005">
    <property type="entry name" value="Isoprenoid_Synthase_Type_I"/>
    <property type="match status" value="1"/>
</dbReference>
<protein>
    <submittedName>
        <fullName evidence="4">Polyprenyl diphosphate synthase</fullName>
    </submittedName>
</protein>
<accession>A0A9W4E3V9</accession>